<dbReference type="RefSeq" id="WP_304559390.1">
    <property type="nucleotide sequence ID" value="NZ_JAUQSZ010000001.1"/>
</dbReference>
<dbReference type="EMBL" id="JAUQSZ010000001">
    <property type="protein sequence ID" value="MDO7841010.1"/>
    <property type="molecule type" value="Genomic_DNA"/>
</dbReference>
<feature type="chain" id="PRO_5045173266" evidence="3">
    <location>
        <begin position="24"/>
        <end position="543"/>
    </location>
</feature>
<dbReference type="InterPro" id="IPR001775">
    <property type="entry name" value="GspD/PilQ"/>
</dbReference>
<evidence type="ECO:0000313" key="6">
    <source>
        <dbReference type="EMBL" id="MDO7841010.1"/>
    </source>
</evidence>
<protein>
    <submittedName>
        <fullName evidence="6">Type II and III secretion system protein family protein</fullName>
    </submittedName>
</protein>
<evidence type="ECO:0000259" key="5">
    <source>
        <dbReference type="Pfam" id="PF13629"/>
    </source>
</evidence>
<keyword evidence="7" id="KW-1185">Reference proteome</keyword>
<evidence type="ECO:0000256" key="2">
    <source>
        <dbReference type="SAM" id="MobiDB-lite"/>
    </source>
</evidence>
<keyword evidence="3" id="KW-0732">Signal</keyword>
<evidence type="ECO:0000256" key="1">
    <source>
        <dbReference type="RuleBase" id="RU004003"/>
    </source>
</evidence>
<sequence length="543" mass="55775">MNILSKSIGWPLAVALAAGTAAATPPRKAAPKPKPAPAASIQGGVIQLSTGRGRLINLPRPISDVFVASDATADVQVRSPTQIYVFGKGAGETTISATNKAGGVVFSATVRVGNNFDTIQTMLNLAMPDSHIVATTMNGLVLLTGTTAAPGDGAEAERLVQAYVGQGTQVISRLKNATPLQINLQVRFAEVSRSFVKNIGVNVQTSRAPGYVGQPGVISSNSGKAGTITYAPRTDPLTGQVMIGPDGLPLQTVTSTPAASAQRAALALAGRAFGVDLLAQLELGERDGQVTTLANPNLTALSGETGTFLAGGELPIPMSQGLGAVSVEYKQYGISLAYTPTVLGDGRISLRVRPEVSELDYANAVTIAGTTVPGVTTRRTETTVELGSGQSFMIAGLLQNKHNNTIDKTPGAGDLPVLGALFRSNAFQRNETELVIVITPYLVKPVNASDIVLPTDGYKAPTDLGRVLMGQLETGMNGGKRPVPTMAPPVTASPAIGAVTPGPLAPAQAPVGGHDRAATDKILPRDPKPAQAAAAVTPGFDIN</sequence>
<evidence type="ECO:0000259" key="4">
    <source>
        <dbReference type="Pfam" id="PF00263"/>
    </source>
</evidence>
<feature type="signal peptide" evidence="3">
    <location>
        <begin position="1"/>
        <end position="23"/>
    </location>
</feature>
<dbReference type="PANTHER" id="PTHR30332">
    <property type="entry name" value="PROBABLE GENERAL SECRETION PATHWAY PROTEIN D"/>
    <property type="match status" value="1"/>
</dbReference>
<dbReference type="Pfam" id="PF00263">
    <property type="entry name" value="Secretin"/>
    <property type="match status" value="1"/>
</dbReference>
<comment type="similarity">
    <text evidence="1">Belongs to the bacterial secretin family.</text>
</comment>
<dbReference type="InterPro" id="IPR050810">
    <property type="entry name" value="Bact_Secretion_Sys_Channel"/>
</dbReference>
<comment type="caution">
    <text evidence="6">The sequence shown here is derived from an EMBL/GenBank/DDBJ whole genome shotgun (WGS) entry which is preliminary data.</text>
</comment>
<reference evidence="6" key="1">
    <citation type="submission" date="2023-07" db="EMBL/GenBank/DDBJ databases">
        <authorList>
            <person name="Kim M.K."/>
        </authorList>
    </citation>
    <scope>NUCLEOTIDE SEQUENCE</scope>
    <source>
        <strain evidence="6">CA1-15</strain>
    </source>
</reference>
<dbReference type="Pfam" id="PF13629">
    <property type="entry name" value="T2SS-T3SS_pil_N"/>
    <property type="match status" value="1"/>
</dbReference>
<feature type="domain" description="Pilus formation protein N-terminal" evidence="5">
    <location>
        <begin position="44"/>
        <end position="112"/>
    </location>
</feature>
<dbReference type="Proteomes" id="UP001176468">
    <property type="component" value="Unassembled WGS sequence"/>
</dbReference>
<dbReference type="PRINTS" id="PR00811">
    <property type="entry name" value="BCTERIALGSPD"/>
</dbReference>
<name>A0ABT8ZVI5_9SPHN</name>
<proteinExistence type="inferred from homology"/>
<dbReference type="PANTHER" id="PTHR30332:SF17">
    <property type="entry name" value="TYPE IV PILIATION SYSTEM PROTEIN DR_0774-RELATED"/>
    <property type="match status" value="1"/>
</dbReference>
<gene>
    <name evidence="6" type="ORF">Q5H94_01615</name>
</gene>
<feature type="domain" description="Type II/III secretion system secretin-like" evidence="4">
    <location>
        <begin position="285"/>
        <end position="444"/>
    </location>
</feature>
<evidence type="ECO:0000313" key="7">
    <source>
        <dbReference type="Proteomes" id="UP001176468"/>
    </source>
</evidence>
<dbReference type="InterPro" id="IPR032789">
    <property type="entry name" value="T2SS-T3SS_pil_N"/>
</dbReference>
<organism evidence="6 7">
    <name type="scientific">Sphingomonas immobilis</name>
    <dbReference type="NCBI Taxonomy" id="3063997"/>
    <lineage>
        <taxon>Bacteria</taxon>
        <taxon>Pseudomonadati</taxon>
        <taxon>Pseudomonadota</taxon>
        <taxon>Alphaproteobacteria</taxon>
        <taxon>Sphingomonadales</taxon>
        <taxon>Sphingomonadaceae</taxon>
        <taxon>Sphingomonas</taxon>
    </lineage>
</organism>
<accession>A0ABT8ZVI5</accession>
<evidence type="ECO:0000256" key="3">
    <source>
        <dbReference type="SAM" id="SignalP"/>
    </source>
</evidence>
<feature type="region of interest" description="Disordered" evidence="2">
    <location>
        <begin position="521"/>
        <end position="543"/>
    </location>
</feature>
<dbReference type="InterPro" id="IPR004846">
    <property type="entry name" value="T2SS/T3SS_dom"/>
</dbReference>